<name>A0A940RU85_9ACTN</name>
<gene>
    <name evidence="3" type="ORF">JFN87_05310</name>
</gene>
<comment type="caution">
    <text evidence="3">The sequence shown here is derived from an EMBL/GenBank/DDBJ whole genome shotgun (WGS) entry which is preliminary data.</text>
</comment>
<dbReference type="InterPro" id="IPR025326">
    <property type="entry name" value="DUF4232"/>
</dbReference>
<organism evidence="3 4">
    <name type="scientific">Streptomyces montanisoli</name>
    <dbReference type="NCBI Taxonomy" id="2798581"/>
    <lineage>
        <taxon>Bacteria</taxon>
        <taxon>Bacillati</taxon>
        <taxon>Actinomycetota</taxon>
        <taxon>Actinomycetes</taxon>
        <taxon>Kitasatosporales</taxon>
        <taxon>Streptomycetaceae</taxon>
        <taxon>Streptomyces</taxon>
    </lineage>
</organism>
<evidence type="ECO:0000313" key="4">
    <source>
        <dbReference type="Proteomes" id="UP000670475"/>
    </source>
</evidence>
<proteinExistence type="predicted"/>
<evidence type="ECO:0000256" key="1">
    <source>
        <dbReference type="SAM" id="SignalP"/>
    </source>
</evidence>
<evidence type="ECO:0000313" key="3">
    <source>
        <dbReference type="EMBL" id="MBP0456925.1"/>
    </source>
</evidence>
<keyword evidence="4" id="KW-1185">Reference proteome</keyword>
<dbReference type="Proteomes" id="UP000670475">
    <property type="component" value="Unassembled WGS sequence"/>
</dbReference>
<sequence length="185" mass="18944">MNLYQRWGKRGTVAATLAAVALTGTAAAGVAQAAPAAPASAKVPTCSASTLQASLHHPLAGGMNHEGTVLQLKNTGDRTCALLGYPGLGLENAQHKVLASHVSWGSTWYAKNPGKKVVDLEPGQSAQAVIAWTHANANTSGATHAAYLIVTPPASTAHKTLAFGEWVDHGDLDVTAMAHQVAING</sequence>
<feature type="domain" description="DUF4232" evidence="2">
    <location>
        <begin position="46"/>
        <end position="177"/>
    </location>
</feature>
<protein>
    <submittedName>
        <fullName evidence="3">DUF4232 domain-containing protein</fullName>
    </submittedName>
</protein>
<dbReference type="Pfam" id="PF14016">
    <property type="entry name" value="DUF4232"/>
    <property type="match status" value="1"/>
</dbReference>
<accession>A0A940RU85</accession>
<keyword evidence="1" id="KW-0732">Signal</keyword>
<evidence type="ECO:0000259" key="2">
    <source>
        <dbReference type="Pfam" id="PF14016"/>
    </source>
</evidence>
<dbReference type="RefSeq" id="WP_209338703.1">
    <property type="nucleotide sequence ID" value="NZ_JAGIQL010000012.1"/>
</dbReference>
<feature type="chain" id="PRO_5037244045" evidence="1">
    <location>
        <begin position="34"/>
        <end position="185"/>
    </location>
</feature>
<dbReference type="EMBL" id="JAGIQL010000012">
    <property type="protein sequence ID" value="MBP0456925.1"/>
    <property type="molecule type" value="Genomic_DNA"/>
</dbReference>
<dbReference type="AlphaFoldDB" id="A0A940RU85"/>
<feature type="signal peptide" evidence="1">
    <location>
        <begin position="1"/>
        <end position="33"/>
    </location>
</feature>
<reference evidence="3" key="1">
    <citation type="submission" date="2021-03" db="EMBL/GenBank/DDBJ databases">
        <title>Whole genome sequence of Streptomyces bomunensis MMS17-BM035.</title>
        <authorList>
            <person name="Lee J.H."/>
        </authorList>
    </citation>
    <scope>NUCLEOTIDE SEQUENCE</scope>
    <source>
        <strain evidence="3">MMS17-BM035</strain>
    </source>
</reference>